<keyword evidence="10" id="KW-0677">Repeat</keyword>
<sequence>MSAVLSLPPSEQAPARAAARGTGQRNGQELFLTITFPRTTCRGLSVHPDSSHLEVQKSNASMDFLGCAALVNADLEGVKRELKTLTGVPVTMARNLLGSELQAGPNQVLDGVKMHVLDLYCESDKLKRPHPQTLAEFEKIHIVGKGAYGTAVLYRKKDDDSLVILKEINMHELNHIERQRAMNEVKVLSMLDHPNIINYYDSFEEDGVLMIEMEYADGGTLAQYLAQQDRELEEHQILNLFHQMVAAICYLHEHSVLHRDLKTANLFLTKEGEVKLGDFGVAKVMMTGSEAHTILGTPFYISPEICEGKCYNDKSDIWSLGCILYEMACRQRTFEGTNLPAVVNKIMKGQFAPIANNYSTEFKALVMDMLQKEPQYRPSAHELLHLRLPEVMAKYEDTPDYEEGPEMGFQSGLSQRRNGCTALYYLCLSDLELCPVEGLPSKIKVIQVAVTDNHMVAVAAERAVYTWGNNAKGQLGHGDLQSRSRPQLVEALKGKFIVRACCGDGFSVFLSDNGIVMTSGDGAQGCLGHGDHFSTSRPCLIEALLSINVRVIACGLQHVLCVSGEGKVFSWGNGKYGKLGLGNDDDHCSPKEVTFEEQIFIRDVKCGFDGTMFLTDADNLLACGNNQYNKLGLNERRGLLMQMTKLFARTDVEGRKAPTVVKALRNHRVRDAVLGPSHSIVLLEPGNIYTFGRNTEGQLGTGNTKPYKVPMHVKQLQHKTITAISCGETFSIVGTNDNSILFWGTKYKSRQSPDPSVLTTVHQTATKEPEASTCPRPPSRVETEEPVTGTVSHNGSRTHTENERQLAGNGVALERTRFGEDELDGPLSTPATQKDDNCSNQNSLEERPIQMYTTPVKDQIETSTGCLKSECKDRRESSSTNANPSGSESSLQDQERNEQLLPAPVMTLTEGLEDHAAVHAFLRSIICNRESIYVLVEDTNPPCHRHARRYRSFRKHGNRESPELREGRLLQHSHSSNEAGDEYTSSEMSELESSTFVPTWIKNELNEATPLEAGSSDKGSGTDTTTTSPNRKLTDTCSSESRVTVVSKLSKEAKPLFKKEMFGGAKKTSSNRGGEKHGNTSTSGSSDGQLVPIKQKITRNIDQCKEPAQEFVVSTSQRRHYRTEMNMGPLSPRSSTNPVRGLDGNVSNSPWKSGILKTPGPGNQRSLNRLRLGRGHTKNRATWMNSEASAVKSSKHCRHPALPTSPLSKNKSAVKLKSDNCAMRLQLLANEILTGTKKPWKKIGD</sequence>
<reference evidence="19 20" key="1">
    <citation type="journal article" date="2018" name="Nat. Ecol. Evol.">
        <title>Shark genomes provide insights into elasmobranch evolution and the origin of vertebrates.</title>
        <authorList>
            <person name="Hara Y"/>
            <person name="Yamaguchi K"/>
            <person name="Onimaru K"/>
            <person name="Kadota M"/>
            <person name="Koyanagi M"/>
            <person name="Keeley SD"/>
            <person name="Tatsumi K"/>
            <person name="Tanaka K"/>
            <person name="Motone F"/>
            <person name="Kageyama Y"/>
            <person name="Nozu R"/>
            <person name="Adachi N"/>
            <person name="Nishimura O"/>
            <person name="Nakagawa R"/>
            <person name="Tanegashima C"/>
            <person name="Kiyatake I"/>
            <person name="Matsumoto R"/>
            <person name="Murakumo K"/>
            <person name="Nishida K"/>
            <person name="Terakita A"/>
            <person name="Kuratani S"/>
            <person name="Sato K"/>
            <person name="Hyodo S Kuraku.S."/>
        </authorList>
    </citation>
    <scope>NUCLEOTIDE SEQUENCE [LARGE SCALE GENOMIC DNA]</scope>
</reference>
<evidence type="ECO:0000256" key="1">
    <source>
        <dbReference type="ARBA" id="ARBA00001946"/>
    </source>
</evidence>
<evidence type="ECO:0000256" key="4">
    <source>
        <dbReference type="ARBA" id="ARBA00012513"/>
    </source>
</evidence>
<dbReference type="InterPro" id="IPR011009">
    <property type="entry name" value="Kinase-like_dom_sf"/>
</dbReference>
<dbReference type="InterPro" id="IPR000408">
    <property type="entry name" value="Reg_chr_condens"/>
</dbReference>
<dbReference type="InterPro" id="IPR058923">
    <property type="entry name" value="RCC1-like_dom"/>
</dbReference>
<feature type="compositionally biased region" description="Polar residues" evidence="17">
    <location>
        <begin position="1079"/>
        <end position="1088"/>
    </location>
</feature>
<feature type="repeat" description="RCC1" evidence="15">
    <location>
        <begin position="566"/>
        <end position="617"/>
    </location>
</feature>
<gene>
    <name evidence="19" type="ORF">scyTo_0001334</name>
</gene>
<evidence type="ECO:0000256" key="8">
    <source>
        <dbReference type="ARBA" id="ARBA00022679"/>
    </source>
</evidence>
<dbReference type="OMA" id="AAICYLH"/>
<evidence type="ECO:0000313" key="20">
    <source>
        <dbReference type="Proteomes" id="UP000288216"/>
    </source>
</evidence>
<evidence type="ECO:0000256" key="12">
    <source>
        <dbReference type="ARBA" id="ARBA00022777"/>
    </source>
</evidence>
<dbReference type="SUPFAM" id="SSF50985">
    <property type="entry name" value="RCC1/BLIP-II"/>
    <property type="match status" value="1"/>
</dbReference>
<keyword evidence="12" id="KW-0418">Kinase</keyword>
<feature type="region of interest" description="Disordered" evidence="17">
    <location>
        <begin position="954"/>
        <end position="990"/>
    </location>
</feature>
<evidence type="ECO:0000256" key="11">
    <source>
        <dbReference type="ARBA" id="ARBA00022741"/>
    </source>
</evidence>
<evidence type="ECO:0000259" key="18">
    <source>
        <dbReference type="PROSITE" id="PS50011"/>
    </source>
</evidence>
<feature type="repeat" description="RCC1" evidence="15">
    <location>
        <begin position="686"/>
        <end position="737"/>
    </location>
</feature>
<keyword evidence="11 16" id="KW-0547">Nucleotide-binding</keyword>
<dbReference type="PANTHER" id="PTHR44535:SF5">
    <property type="entry name" value="PROTEIN KINASE DOMAIN-CONTAINING PROTEIN"/>
    <property type="match status" value="1"/>
</dbReference>
<dbReference type="Gene3D" id="3.30.200.20">
    <property type="entry name" value="Phosphorylase Kinase, domain 1"/>
    <property type="match status" value="1"/>
</dbReference>
<dbReference type="CDD" id="cd08215">
    <property type="entry name" value="STKc_Nek"/>
    <property type="match status" value="1"/>
</dbReference>
<dbReference type="Pfam" id="PF25390">
    <property type="entry name" value="WD40_RLD"/>
    <property type="match status" value="1"/>
</dbReference>
<name>A0A401PBZ2_SCYTO</name>
<dbReference type="EMBL" id="BFAA01000295">
    <property type="protein sequence ID" value="GCB70640.1"/>
    <property type="molecule type" value="Genomic_DNA"/>
</dbReference>
<feature type="compositionally biased region" description="Basic and acidic residues" evidence="17">
    <location>
        <begin position="958"/>
        <end position="969"/>
    </location>
</feature>
<keyword evidence="8" id="KW-0808">Transferase</keyword>
<comment type="caution">
    <text evidence="19">The sequence shown here is derived from an EMBL/GenBank/DDBJ whole genome shotgun (WGS) entry which is preliminary data.</text>
</comment>
<feature type="region of interest" description="Disordered" evidence="17">
    <location>
        <begin position="749"/>
        <end position="809"/>
    </location>
</feature>
<keyword evidence="20" id="KW-1185">Reference proteome</keyword>
<evidence type="ECO:0000256" key="16">
    <source>
        <dbReference type="PROSITE-ProRule" id="PRU10141"/>
    </source>
</evidence>
<feature type="region of interest" description="Disordered" evidence="17">
    <location>
        <begin position="1"/>
        <end position="24"/>
    </location>
</feature>
<evidence type="ECO:0000256" key="7">
    <source>
        <dbReference type="ARBA" id="ARBA00022553"/>
    </source>
</evidence>
<feature type="binding site" evidence="16">
    <location>
        <position position="166"/>
    </location>
    <ligand>
        <name>ATP</name>
        <dbReference type="ChEBI" id="CHEBI:30616"/>
    </ligand>
</feature>
<feature type="compositionally biased region" description="Polar residues" evidence="17">
    <location>
        <begin position="750"/>
        <end position="764"/>
    </location>
</feature>
<comment type="cofactor">
    <cofactor evidence="1">
        <name>Mg(2+)</name>
        <dbReference type="ChEBI" id="CHEBI:18420"/>
    </cofactor>
</comment>
<dbReference type="OrthoDB" id="8068875at2759"/>
<dbReference type="SMART" id="SM00220">
    <property type="entry name" value="S_TKc"/>
    <property type="match status" value="1"/>
</dbReference>
<evidence type="ECO:0000256" key="15">
    <source>
        <dbReference type="PROSITE-ProRule" id="PRU00235"/>
    </source>
</evidence>
<keyword evidence="6" id="KW-0723">Serine/threonine-protein kinase</keyword>
<feature type="region of interest" description="Disordered" evidence="17">
    <location>
        <begin position="1145"/>
        <end position="1164"/>
    </location>
</feature>
<keyword evidence="13 16" id="KW-0067">ATP-binding</keyword>
<dbReference type="Gene3D" id="1.10.510.10">
    <property type="entry name" value="Transferase(Phosphotransferase) domain 1"/>
    <property type="match status" value="1"/>
</dbReference>
<accession>A0A401PBZ2</accession>
<dbReference type="InterPro" id="IPR008271">
    <property type="entry name" value="Ser/Thr_kinase_AS"/>
</dbReference>
<dbReference type="Proteomes" id="UP000288216">
    <property type="component" value="Unassembled WGS sequence"/>
</dbReference>
<comment type="similarity">
    <text evidence="3">Belongs to the protein kinase superfamily. NEK Ser/Thr protein kinase family. NIMA subfamily.</text>
</comment>
<dbReference type="PROSITE" id="PS50012">
    <property type="entry name" value="RCC1_3"/>
    <property type="match status" value="4"/>
</dbReference>
<feature type="domain" description="Protein kinase" evidence="18">
    <location>
        <begin position="137"/>
        <end position="388"/>
    </location>
</feature>
<dbReference type="GO" id="GO:0005524">
    <property type="term" value="F:ATP binding"/>
    <property type="evidence" value="ECO:0007669"/>
    <property type="project" value="UniProtKB-UniRule"/>
</dbReference>
<dbReference type="SUPFAM" id="SSF56112">
    <property type="entry name" value="Protein kinase-like (PK-like)"/>
    <property type="match status" value="1"/>
</dbReference>
<feature type="region of interest" description="Disordered" evidence="17">
    <location>
        <begin position="1190"/>
        <end position="1210"/>
    </location>
</feature>
<dbReference type="GO" id="GO:0004674">
    <property type="term" value="F:protein serine/threonine kinase activity"/>
    <property type="evidence" value="ECO:0007669"/>
    <property type="project" value="UniProtKB-KW"/>
</dbReference>
<dbReference type="EC" id="2.7.11.1" evidence="4"/>
<dbReference type="Gene3D" id="2.130.10.30">
    <property type="entry name" value="Regulator of chromosome condensation 1/beta-lactamase-inhibitor protein II"/>
    <property type="match status" value="1"/>
</dbReference>
<organism evidence="19 20">
    <name type="scientific">Scyliorhinus torazame</name>
    <name type="common">Cloudy catshark</name>
    <name type="synonym">Catulus torazame</name>
    <dbReference type="NCBI Taxonomy" id="75743"/>
    <lineage>
        <taxon>Eukaryota</taxon>
        <taxon>Metazoa</taxon>
        <taxon>Chordata</taxon>
        <taxon>Craniata</taxon>
        <taxon>Vertebrata</taxon>
        <taxon>Chondrichthyes</taxon>
        <taxon>Elasmobranchii</taxon>
        <taxon>Galeomorphii</taxon>
        <taxon>Galeoidea</taxon>
        <taxon>Carcharhiniformes</taxon>
        <taxon>Scyliorhinidae</taxon>
        <taxon>Scyliorhinus</taxon>
    </lineage>
</organism>
<protein>
    <recommendedName>
        <fullName evidence="4">non-specific serine/threonine protein kinase</fullName>
        <ecNumber evidence="4">2.7.11.1</ecNumber>
    </recommendedName>
</protein>
<evidence type="ECO:0000313" key="19">
    <source>
        <dbReference type="EMBL" id="GCB70640.1"/>
    </source>
</evidence>
<dbReference type="InterPro" id="IPR051997">
    <property type="entry name" value="STK_NEK"/>
</dbReference>
<dbReference type="PROSITE" id="PS50011">
    <property type="entry name" value="PROTEIN_KINASE_DOM"/>
    <property type="match status" value="1"/>
</dbReference>
<feature type="compositionally biased region" description="Low complexity" evidence="17">
    <location>
        <begin position="1014"/>
        <end position="1028"/>
    </location>
</feature>
<feature type="region of interest" description="Disordered" evidence="17">
    <location>
        <begin position="1010"/>
        <end position="1039"/>
    </location>
</feature>
<dbReference type="FunFam" id="1.10.510.10:FF:000262">
    <property type="entry name" value="Serine/threonine-protein kinase Nek8"/>
    <property type="match status" value="1"/>
</dbReference>
<dbReference type="FunFam" id="3.30.200.20:FF:000097">
    <property type="entry name" value="Probable serine/threonine-protein kinase nek1"/>
    <property type="match status" value="1"/>
</dbReference>
<keyword evidence="7" id="KW-0597">Phosphoprotein</keyword>
<evidence type="ECO:0000256" key="13">
    <source>
        <dbReference type="ARBA" id="ARBA00022840"/>
    </source>
</evidence>
<evidence type="ECO:0000256" key="2">
    <source>
        <dbReference type="ARBA" id="ARBA00004496"/>
    </source>
</evidence>
<keyword evidence="5" id="KW-0963">Cytoplasm</keyword>
<proteinExistence type="inferred from homology"/>
<evidence type="ECO:0000256" key="3">
    <source>
        <dbReference type="ARBA" id="ARBA00010886"/>
    </source>
</evidence>
<feature type="repeat" description="RCC1" evidence="15">
    <location>
        <begin position="462"/>
        <end position="513"/>
    </location>
</feature>
<evidence type="ECO:0000256" key="6">
    <source>
        <dbReference type="ARBA" id="ARBA00022527"/>
    </source>
</evidence>
<dbReference type="InterPro" id="IPR009091">
    <property type="entry name" value="RCC1/BLIP-II"/>
</dbReference>
<feature type="compositionally biased region" description="Polar residues" evidence="17">
    <location>
        <begin position="1029"/>
        <end position="1039"/>
    </location>
</feature>
<dbReference type="InterPro" id="IPR000719">
    <property type="entry name" value="Prot_kinase_dom"/>
</dbReference>
<dbReference type="GO" id="GO:0005737">
    <property type="term" value="C:cytoplasm"/>
    <property type="evidence" value="ECO:0007669"/>
    <property type="project" value="UniProtKB-SubCell"/>
</dbReference>
<feature type="region of interest" description="Disordered" evidence="17">
    <location>
        <begin position="1060"/>
        <end position="1091"/>
    </location>
</feature>
<evidence type="ECO:0000256" key="14">
    <source>
        <dbReference type="ARBA" id="ARBA00022842"/>
    </source>
</evidence>
<dbReference type="PRINTS" id="PR00633">
    <property type="entry name" value="RCCNDNSATION"/>
</dbReference>
<evidence type="ECO:0000256" key="5">
    <source>
        <dbReference type="ARBA" id="ARBA00022490"/>
    </source>
</evidence>
<dbReference type="InterPro" id="IPR017441">
    <property type="entry name" value="Protein_kinase_ATP_BS"/>
</dbReference>
<keyword evidence="14" id="KW-0460">Magnesium</keyword>
<keyword evidence="9" id="KW-0479">Metal-binding</keyword>
<dbReference type="AlphaFoldDB" id="A0A401PBZ2"/>
<feature type="compositionally biased region" description="Polar residues" evidence="17">
    <location>
        <begin position="878"/>
        <end position="892"/>
    </location>
</feature>
<evidence type="ECO:0000256" key="10">
    <source>
        <dbReference type="ARBA" id="ARBA00022737"/>
    </source>
</evidence>
<evidence type="ECO:0000256" key="9">
    <source>
        <dbReference type="ARBA" id="ARBA00022723"/>
    </source>
</evidence>
<dbReference type="GO" id="GO:0046872">
    <property type="term" value="F:metal ion binding"/>
    <property type="evidence" value="ECO:0007669"/>
    <property type="project" value="UniProtKB-KW"/>
</dbReference>
<feature type="region of interest" description="Disordered" evidence="17">
    <location>
        <begin position="821"/>
        <end position="895"/>
    </location>
</feature>
<dbReference type="Pfam" id="PF00069">
    <property type="entry name" value="Pkinase"/>
    <property type="match status" value="1"/>
</dbReference>
<comment type="subcellular location">
    <subcellularLocation>
        <location evidence="2">Cytoplasm</location>
    </subcellularLocation>
</comment>
<dbReference type="STRING" id="75743.A0A401PBZ2"/>
<feature type="repeat" description="RCC1" evidence="15">
    <location>
        <begin position="514"/>
        <end position="565"/>
    </location>
</feature>
<evidence type="ECO:0000256" key="17">
    <source>
        <dbReference type="SAM" id="MobiDB-lite"/>
    </source>
</evidence>
<dbReference type="PANTHER" id="PTHR44535">
    <property type="entry name" value="PROTEIN CBG16200"/>
    <property type="match status" value="1"/>
</dbReference>
<dbReference type="PROSITE" id="PS00108">
    <property type="entry name" value="PROTEIN_KINASE_ST"/>
    <property type="match status" value="1"/>
</dbReference>
<dbReference type="PROSITE" id="PS00107">
    <property type="entry name" value="PROTEIN_KINASE_ATP"/>
    <property type="match status" value="1"/>
</dbReference>